<evidence type="ECO:0000313" key="2">
    <source>
        <dbReference type="EMBL" id="KAG7391941.1"/>
    </source>
</evidence>
<dbReference type="AlphaFoldDB" id="A0A8T1WFH6"/>
<comment type="caution">
    <text evidence="2">The sequence shown here is derived from an EMBL/GenBank/DDBJ whole genome shotgun (WGS) entry which is preliminary data.</text>
</comment>
<keyword evidence="1" id="KW-1133">Transmembrane helix</keyword>
<dbReference type="EMBL" id="JAGDFL010000348">
    <property type="protein sequence ID" value="KAG7391941.1"/>
    <property type="molecule type" value="Genomic_DNA"/>
</dbReference>
<dbReference type="Proteomes" id="UP000693981">
    <property type="component" value="Unassembled WGS sequence"/>
</dbReference>
<organism evidence="2 3">
    <name type="scientific">Phytophthora boehmeriae</name>
    <dbReference type="NCBI Taxonomy" id="109152"/>
    <lineage>
        <taxon>Eukaryota</taxon>
        <taxon>Sar</taxon>
        <taxon>Stramenopiles</taxon>
        <taxon>Oomycota</taxon>
        <taxon>Peronosporomycetes</taxon>
        <taxon>Peronosporales</taxon>
        <taxon>Peronosporaceae</taxon>
        <taxon>Phytophthora</taxon>
    </lineage>
</organism>
<dbReference type="OrthoDB" id="444255at2759"/>
<keyword evidence="1" id="KW-0472">Membrane</keyword>
<proteinExistence type="predicted"/>
<evidence type="ECO:0000313" key="3">
    <source>
        <dbReference type="Proteomes" id="UP000693981"/>
    </source>
</evidence>
<gene>
    <name evidence="2" type="ORF">PHYBOEH_006534</name>
</gene>
<keyword evidence="3" id="KW-1185">Reference proteome</keyword>
<protein>
    <submittedName>
        <fullName evidence="2">Uncharacterized protein</fullName>
    </submittedName>
</protein>
<feature type="transmembrane region" description="Helical" evidence="1">
    <location>
        <begin position="23"/>
        <end position="42"/>
    </location>
</feature>
<dbReference type="InterPro" id="IPR052613">
    <property type="entry name" value="LicD_transferase"/>
</dbReference>
<dbReference type="PANTHER" id="PTHR13627">
    <property type="entry name" value="FUKUTIN RELATED PROTEIN"/>
    <property type="match status" value="1"/>
</dbReference>
<keyword evidence="1" id="KW-0812">Transmembrane</keyword>
<dbReference type="PANTHER" id="PTHR13627:SF33">
    <property type="entry name" value="LICD FAMILY PROTEIN"/>
    <property type="match status" value="1"/>
</dbReference>
<evidence type="ECO:0000256" key="1">
    <source>
        <dbReference type="SAM" id="Phobius"/>
    </source>
</evidence>
<sequence length="324" mass="36405">METFTTDTPGVHADTLDLPRRKISAIPIFILVLFGLMVFGVITETKLLQFGSTLPNDHEFCSPRGLNASTIKYHSSHQFYTKLKSLAPLPAPVFRQEHIELCNDKRRSKKTYNYCLPISGRKDSPFCINADRTDLLSFKSSICYASVLHMLLVEVYEELQAVGNTPLILFGSLLGAVRNESMIPFTEDADIGFVGELIGKDALQGALRRKGYHIFFMDIYRVCVAPTHPLAGFLYDANLPINTTFAVPYVDLYSVKQQEDGNWDIQELNATNGSILHDSKVQPFSKVNINGMAFDTVREPKFFLQEAYGDDYMTPKPREVQVSG</sequence>
<accession>A0A8T1WFH6</accession>
<reference evidence="2" key="1">
    <citation type="submission" date="2021-02" db="EMBL/GenBank/DDBJ databases">
        <authorList>
            <person name="Palmer J.M."/>
        </authorList>
    </citation>
    <scope>NUCLEOTIDE SEQUENCE</scope>
    <source>
        <strain evidence="2">SCRP23</strain>
    </source>
</reference>
<name>A0A8T1WFH6_9STRA</name>